<evidence type="ECO:0000256" key="8">
    <source>
        <dbReference type="ARBA" id="ARBA00044876"/>
    </source>
</evidence>
<keyword evidence="6 26" id="KW-0472">Membrane</keyword>
<dbReference type="VEuPathDB" id="FungiDB:AMAG_07142"/>
<evidence type="ECO:0000256" key="2">
    <source>
        <dbReference type="ARBA" id="ARBA00008335"/>
    </source>
</evidence>
<feature type="region of interest" description="Disordered" evidence="25">
    <location>
        <begin position="558"/>
        <end position="584"/>
    </location>
</feature>
<comment type="subcellular location">
    <subcellularLocation>
        <location evidence="1">Lysosome membrane</location>
        <topology evidence="1">Multi-pass membrane protein</topology>
    </subcellularLocation>
</comment>
<evidence type="ECO:0000313" key="28">
    <source>
        <dbReference type="Proteomes" id="UP000054350"/>
    </source>
</evidence>
<gene>
    <name evidence="27" type="ORF">AMAG_07142</name>
</gene>
<evidence type="ECO:0000256" key="22">
    <source>
        <dbReference type="ARBA" id="ARBA00045018"/>
    </source>
</evidence>
<comment type="catalytic activity">
    <reaction evidence="13">
        <text>L-alpha-aminoacyl-L-lysine(out) = L-alpha-aminoacyl-L-lysine(in)</text>
        <dbReference type="Rhea" id="RHEA:79383"/>
        <dbReference type="ChEBI" id="CHEBI:229966"/>
    </reaction>
</comment>
<name>A0A0L0SHK9_ALLM3</name>
<comment type="catalytic activity">
    <reaction evidence="20">
        <text>L-lysyl-glycine(out) = L-lysyl-glycine(in)</text>
        <dbReference type="Rhea" id="RHEA:79407"/>
        <dbReference type="ChEBI" id="CHEBI:191202"/>
    </reaction>
</comment>
<dbReference type="Pfam" id="PF07690">
    <property type="entry name" value="MFS_1"/>
    <property type="match status" value="1"/>
</dbReference>
<reference evidence="27 28" key="1">
    <citation type="submission" date="2009-11" db="EMBL/GenBank/DDBJ databases">
        <title>Annotation of Allomyces macrogynus ATCC 38327.</title>
        <authorList>
            <consortium name="The Broad Institute Genome Sequencing Platform"/>
            <person name="Russ C."/>
            <person name="Cuomo C."/>
            <person name="Burger G."/>
            <person name="Gray M.W."/>
            <person name="Holland P.W.H."/>
            <person name="King N."/>
            <person name="Lang F.B.F."/>
            <person name="Roger A.J."/>
            <person name="Ruiz-Trillo I."/>
            <person name="Young S.K."/>
            <person name="Zeng Q."/>
            <person name="Gargeya S."/>
            <person name="Fitzgerald M."/>
            <person name="Haas B."/>
            <person name="Abouelleil A."/>
            <person name="Alvarado L."/>
            <person name="Arachchi H.M."/>
            <person name="Berlin A."/>
            <person name="Chapman S.B."/>
            <person name="Gearin G."/>
            <person name="Goldberg J."/>
            <person name="Griggs A."/>
            <person name="Gujja S."/>
            <person name="Hansen M."/>
            <person name="Heiman D."/>
            <person name="Howarth C."/>
            <person name="Larimer J."/>
            <person name="Lui A."/>
            <person name="MacDonald P.J.P."/>
            <person name="McCowen C."/>
            <person name="Montmayeur A."/>
            <person name="Murphy C."/>
            <person name="Neiman D."/>
            <person name="Pearson M."/>
            <person name="Priest M."/>
            <person name="Roberts A."/>
            <person name="Saif S."/>
            <person name="Shea T."/>
            <person name="Sisk P."/>
            <person name="Stolte C."/>
            <person name="Sykes S."/>
            <person name="Wortman J."/>
            <person name="Nusbaum C."/>
            <person name="Birren B."/>
        </authorList>
    </citation>
    <scope>NUCLEOTIDE SEQUENCE [LARGE SCALE GENOMIC DNA]</scope>
    <source>
        <strain evidence="27 28">ATCC 38327</strain>
    </source>
</reference>
<comment type="similarity">
    <text evidence="2">Belongs to the major facilitator superfamily.</text>
</comment>
<evidence type="ECO:0000256" key="25">
    <source>
        <dbReference type="SAM" id="MobiDB-lite"/>
    </source>
</evidence>
<feature type="transmembrane region" description="Helical" evidence="26">
    <location>
        <begin position="529"/>
        <end position="550"/>
    </location>
</feature>
<feature type="transmembrane region" description="Helical" evidence="26">
    <location>
        <begin position="373"/>
        <end position="391"/>
    </location>
</feature>
<comment type="catalytic activity">
    <reaction evidence="10">
        <text>L-alpha-aminoacyl-L-arginine(out) = L-alpha-aminoacyl-L-arginine(in)</text>
        <dbReference type="Rhea" id="RHEA:79367"/>
        <dbReference type="ChEBI" id="CHEBI:229968"/>
    </reaction>
</comment>
<protein>
    <recommendedName>
        <fullName evidence="21">Lysosomal dipeptide transporter MFSD1</fullName>
    </recommendedName>
    <alternativeName>
        <fullName evidence="22">Major facilitator superfamily domain-containing protein 1</fullName>
    </alternativeName>
</protein>
<evidence type="ECO:0000256" key="7">
    <source>
        <dbReference type="ARBA" id="ARBA00023228"/>
    </source>
</evidence>
<dbReference type="eggNOG" id="KOG4686">
    <property type="taxonomic scope" value="Eukaryota"/>
</dbReference>
<evidence type="ECO:0000256" key="11">
    <source>
        <dbReference type="ARBA" id="ARBA00044884"/>
    </source>
</evidence>
<evidence type="ECO:0000256" key="23">
    <source>
        <dbReference type="ARBA" id="ARBA00045709"/>
    </source>
</evidence>
<dbReference type="OrthoDB" id="424834at2759"/>
<dbReference type="STRING" id="578462.A0A0L0SHK9"/>
<dbReference type="AlphaFoldDB" id="A0A0L0SHK9"/>
<dbReference type="GO" id="GO:0022857">
    <property type="term" value="F:transmembrane transporter activity"/>
    <property type="evidence" value="ECO:0007669"/>
    <property type="project" value="InterPro"/>
</dbReference>
<dbReference type="InterPro" id="IPR052187">
    <property type="entry name" value="MFSD1"/>
</dbReference>
<comment type="catalytic activity">
    <reaction evidence="8">
        <text>L-lysyl-L-alanine(out) = L-lysyl-L-alanine(in)</text>
        <dbReference type="Rhea" id="RHEA:79399"/>
        <dbReference type="ChEBI" id="CHEBI:229954"/>
    </reaction>
</comment>
<evidence type="ECO:0000256" key="24">
    <source>
        <dbReference type="ARBA" id="ARBA00046376"/>
    </source>
</evidence>
<dbReference type="OMA" id="HRTWIAL"/>
<keyword evidence="5 26" id="KW-1133">Transmembrane helix</keyword>
<evidence type="ECO:0000256" key="1">
    <source>
        <dbReference type="ARBA" id="ARBA00004155"/>
    </source>
</evidence>
<comment type="catalytic activity">
    <reaction evidence="15">
        <text>L-arginyl-L-alpha-amino acid(out) = L-arginyl-L-alpha-amino acid(in)</text>
        <dbReference type="Rhea" id="RHEA:79371"/>
        <dbReference type="ChEBI" id="CHEBI:84315"/>
    </reaction>
</comment>
<evidence type="ECO:0000256" key="13">
    <source>
        <dbReference type="ARBA" id="ARBA00044893"/>
    </source>
</evidence>
<feature type="transmembrane region" description="Helical" evidence="26">
    <location>
        <begin position="441"/>
        <end position="461"/>
    </location>
</feature>
<feature type="compositionally biased region" description="Basic and acidic residues" evidence="25">
    <location>
        <begin position="563"/>
        <end position="572"/>
    </location>
</feature>
<feature type="transmembrane region" description="Helical" evidence="26">
    <location>
        <begin position="94"/>
        <end position="117"/>
    </location>
</feature>
<dbReference type="PANTHER" id="PTHR23512:SF3">
    <property type="entry name" value="MAJOR FACILITATOR SUPERFAMILY DOMAIN-CONTAINING PROTEIN 1"/>
    <property type="match status" value="1"/>
</dbReference>
<keyword evidence="4 26" id="KW-0812">Transmembrane</keyword>
<evidence type="ECO:0000256" key="15">
    <source>
        <dbReference type="ARBA" id="ARBA00044899"/>
    </source>
</evidence>
<evidence type="ECO:0000256" key="6">
    <source>
        <dbReference type="ARBA" id="ARBA00023136"/>
    </source>
</evidence>
<feature type="transmembrane region" description="Helical" evidence="26">
    <location>
        <begin position="236"/>
        <end position="256"/>
    </location>
</feature>
<accession>A0A0L0SHK9</accession>
<evidence type="ECO:0000256" key="14">
    <source>
        <dbReference type="ARBA" id="ARBA00044898"/>
    </source>
</evidence>
<keyword evidence="28" id="KW-1185">Reference proteome</keyword>
<dbReference type="Gene3D" id="1.20.1250.20">
    <property type="entry name" value="MFS general substrate transporter like domains"/>
    <property type="match status" value="2"/>
</dbReference>
<evidence type="ECO:0000256" key="10">
    <source>
        <dbReference type="ARBA" id="ARBA00044881"/>
    </source>
</evidence>
<evidence type="ECO:0000256" key="18">
    <source>
        <dbReference type="ARBA" id="ARBA00044912"/>
    </source>
</evidence>
<sequence>MDDPTTHDADHERRTSSVLSTDLIGAGTTRAPSVALVESPSSAASPPLRPKATWMHWVILALGCLITFGNYYCYDLPAALNVPLRAWLDVEYDVYQYYLNLLYSCYSLPNIFLPLVGGFLVDALGARRMMLTFSAIIVTGTALFAAGVSWQSLPVMVAGRTIAGLGGESLEVAGTTITTEWFQAAGLLSMALGVNLSASRLAAAFQDVVSPWIVSMRGDTMTGDAWWVRILAGTPLAAWVGAATCVLSAACSLVLVRLDTWELRRRYGLTVLDEDEVALLASSSVSPSPTPSSSMTLLSDATAASPRAATPASCRADHEDMPPARSPAKSSIVDDEERVAPLREPTAGTATFVEAEASDVISWRTVLQLRTSFWILCAVTVLLYGAFMPFVHISSDFIQSKWYPGDLQTAGALMAIPDLITAFGTPAMGLIVDRFGRPGRFLPISAAGLVIAHGLLFYTSLPPHFPLILLGSASALYAAALWPCVPLLVDAHQLGTAYGLVTVALNAVLATCPLLVAHIRAESDSFTPVGHLFVGVGTAAVAATTALVAWDAKDGARLAQGGTHDEDREERVRRHRTGTGDGGDALLPTHMAGGQQYGTFAADGDTGRVVESEEAAEQRLLHRRPVPSGATLVDGVDAV</sequence>
<comment type="catalytic activity">
    <reaction evidence="11">
        <text>L-alpha-aminoacyl-L-histidine(out) = L-alpha-aminoacyl-L-histidine(in)</text>
        <dbReference type="Rhea" id="RHEA:79375"/>
        <dbReference type="ChEBI" id="CHEBI:229967"/>
    </reaction>
</comment>
<evidence type="ECO:0000256" key="3">
    <source>
        <dbReference type="ARBA" id="ARBA00022448"/>
    </source>
</evidence>
<dbReference type="SUPFAM" id="SSF103473">
    <property type="entry name" value="MFS general substrate transporter"/>
    <property type="match status" value="1"/>
</dbReference>
<reference evidence="28" key="2">
    <citation type="submission" date="2009-11" db="EMBL/GenBank/DDBJ databases">
        <title>The Genome Sequence of Allomyces macrogynus strain ATCC 38327.</title>
        <authorList>
            <consortium name="The Broad Institute Genome Sequencing Platform"/>
            <person name="Russ C."/>
            <person name="Cuomo C."/>
            <person name="Shea T."/>
            <person name="Young S.K."/>
            <person name="Zeng Q."/>
            <person name="Koehrsen M."/>
            <person name="Haas B."/>
            <person name="Borodovsky M."/>
            <person name="Guigo R."/>
            <person name="Alvarado L."/>
            <person name="Berlin A."/>
            <person name="Borenstein D."/>
            <person name="Chen Z."/>
            <person name="Engels R."/>
            <person name="Freedman E."/>
            <person name="Gellesch M."/>
            <person name="Goldberg J."/>
            <person name="Griggs A."/>
            <person name="Gujja S."/>
            <person name="Heiman D."/>
            <person name="Hepburn T."/>
            <person name="Howarth C."/>
            <person name="Jen D."/>
            <person name="Larson L."/>
            <person name="Lewis B."/>
            <person name="Mehta T."/>
            <person name="Park D."/>
            <person name="Pearson M."/>
            <person name="Roberts A."/>
            <person name="Saif S."/>
            <person name="Shenoy N."/>
            <person name="Sisk P."/>
            <person name="Stolte C."/>
            <person name="Sykes S."/>
            <person name="Walk T."/>
            <person name="White J."/>
            <person name="Yandava C."/>
            <person name="Burger G."/>
            <person name="Gray M.W."/>
            <person name="Holland P.W.H."/>
            <person name="King N."/>
            <person name="Lang F.B.F."/>
            <person name="Roger A.J."/>
            <person name="Ruiz-Trillo I."/>
            <person name="Lander E."/>
            <person name="Nusbaum C."/>
        </authorList>
    </citation>
    <scope>NUCLEOTIDE SEQUENCE [LARGE SCALE GENOMIC DNA]</scope>
    <source>
        <strain evidence="28">ATCC 38327</strain>
    </source>
</reference>
<evidence type="ECO:0000256" key="5">
    <source>
        <dbReference type="ARBA" id="ARBA00022989"/>
    </source>
</evidence>
<evidence type="ECO:0000256" key="26">
    <source>
        <dbReference type="SAM" id="Phobius"/>
    </source>
</evidence>
<dbReference type="Proteomes" id="UP000054350">
    <property type="component" value="Unassembled WGS sequence"/>
</dbReference>
<evidence type="ECO:0000256" key="20">
    <source>
        <dbReference type="ARBA" id="ARBA00044924"/>
    </source>
</evidence>
<evidence type="ECO:0000256" key="19">
    <source>
        <dbReference type="ARBA" id="ARBA00044919"/>
    </source>
</evidence>
<comment type="catalytic activity">
    <reaction evidence="18">
        <text>L-histidyl-L-alpha-amino acid(out) = L-histidyl-L-alpha-amino acid(in)</text>
        <dbReference type="Rhea" id="RHEA:79379"/>
        <dbReference type="ChEBI" id="CHEBI:229964"/>
    </reaction>
</comment>
<feature type="transmembrane region" description="Helical" evidence="26">
    <location>
        <begin position="496"/>
        <end position="517"/>
    </location>
</feature>
<comment type="catalytic activity">
    <reaction evidence="17">
        <text>L-arginyl-glycine(out) = L-arginyl-glycine(in)</text>
        <dbReference type="Rhea" id="RHEA:79391"/>
        <dbReference type="ChEBI" id="CHEBI:229955"/>
    </reaction>
</comment>
<comment type="catalytic activity">
    <reaction evidence="16">
        <text>L-lysyl-L-lysine(out) = L-lysyl-L-lysine(in)</text>
        <dbReference type="Rhea" id="RHEA:79403"/>
        <dbReference type="ChEBI" id="CHEBI:229956"/>
    </reaction>
</comment>
<evidence type="ECO:0000256" key="16">
    <source>
        <dbReference type="ARBA" id="ARBA00044900"/>
    </source>
</evidence>
<dbReference type="PANTHER" id="PTHR23512">
    <property type="entry name" value="MAJOR FACILITATOR SUPERFAMILY DOMAIN-CONTAINING PROTEIN 1"/>
    <property type="match status" value="1"/>
</dbReference>
<proteinExistence type="inferred from homology"/>
<evidence type="ECO:0000256" key="4">
    <source>
        <dbReference type="ARBA" id="ARBA00022692"/>
    </source>
</evidence>
<dbReference type="InterPro" id="IPR036259">
    <property type="entry name" value="MFS_trans_sf"/>
</dbReference>
<keyword evidence="7" id="KW-0458">Lysosome</keyword>
<evidence type="ECO:0000256" key="12">
    <source>
        <dbReference type="ARBA" id="ARBA00044891"/>
    </source>
</evidence>
<feature type="transmembrane region" description="Helical" evidence="26">
    <location>
        <begin position="54"/>
        <end position="74"/>
    </location>
</feature>
<comment type="function">
    <text evidence="23">Lysosomal dipeptide uniporter that selectively exports lysine, arginine or histidine-containing dipeptides with a net positive charge from the lysosome lumen into the cytosol. Could play a role in a specific type of protein O-glycosylation indirectly regulating macrophages migration and tissue invasion. Also essential for liver homeostasis.</text>
</comment>
<evidence type="ECO:0000256" key="17">
    <source>
        <dbReference type="ARBA" id="ARBA00044903"/>
    </source>
</evidence>
<comment type="catalytic activity">
    <reaction evidence="14">
        <text>L-aspartyl-L-lysine(out) = L-aspartyl-L-lysine(in)</text>
        <dbReference type="Rhea" id="RHEA:79411"/>
        <dbReference type="ChEBI" id="CHEBI:229953"/>
    </reaction>
</comment>
<comment type="catalytic activity">
    <reaction evidence="9">
        <text>L-histidyl-glycine(out) = L-histidyl-glycine(in)</text>
        <dbReference type="Rhea" id="RHEA:79395"/>
        <dbReference type="ChEBI" id="CHEBI:229957"/>
    </reaction>
</comment>
<comment type="catalytic activity">
    <reaction evidence="19">
        <text>L-alanyl-L-lysine(out) = L-alanyl-L-lysine(in)</text>
        <dbReference type="Rhea" id="RHEA:79415"/>
        <dbReference type="ChEBI" id="CHEBI:192470"/>
    </reaction>
</comment>
<evidence type="ECO:0000313" key="27">
    <source>
        <dbReference type="EMBL" id="KNE61870.1"/>
    </source>
</evidence>
<comment type="subunit">
    <text evidence="24">Homodimer. Interacts with lysosomal protein GLMP (via lumenal domain); the interaction starts while both proteins are still in the endoplasmic reticulum and is required for stabilization of MFSD1 in lysosomes but has no direct effect on its targeting to lysosomes or transporter activity.</text>
</comment>
<dbReference type="InterPro" id="IPR011701">
    <property type="entry name" value="MFS"/>
</dbReference>
<feature type="region of interest" description="Disordered" evidence="25">
    <location>
        <begin position="309"/>
        <end position="336"/>
    </location>
</feature>
<evidence type="ECO:0000256" key="21">
    <source>
        <dbReference type="ARBA" id="ARBA00044985"/>
    </source>
</evidence>
<comment type="catalytic activity">
    <reaction evidence="12">
        <text>L-lysyl-L-alpha-amino acid(out) = L-lysyl-L-alpha-amino acid(in)</text>
        <dbReference type="Rhea" id="RHEA:79387"/>
        <dbReference type="ChEBI" id="CHEBI:229965"/>
    </reaction>
</comment>
<feature type="transmembrane region" description="Helical" evidence="26">
    <location>
        <begin position="129"/>
        <end position="150"/>
    </location>
</feature>
<evidence type="ECO:0000256" key="9">
    <source>
        <dbReference type="ARBA" id="ARBA00044878"/>
    </source>
</evidence>
<dbReference type="EMBL" id="GG745339">
    <property type="protein sequence ID" value="KNE61870.1"/>
    <property type="molecule type" value="Genomic_DNA"/>
</dbReference>
<feature type="transmembrane region" description="Helical" evidence="26">
    <location>
        <begin position="411"/>
        <end position="432"/>
    </location>
</feature>
<keyword evidence="3" id="KW-0813">Transport</keyword>
<organism evidence="27 28">
    <name type="scientific">Allomyces macrogynus (strain ATCC 38327)</name>
    <name type="common">Allomyces javanicus var. macrogynus</name>
    <dbReference type="NCBI Taxonomy" id="578462"/>
    <lineage>
        <taxon>Eukaryota</taxon>
        <taxon>Fungi</taxon>
        <taxon>Fungi incertae sedis</taxon>
        <taxon>Blastocladiomycota</taxon>
        <taxon>Blastocladiomycetes</taxon>
        <taxon>Blastocladiales</taxon>
        <taxon>Blastocladiaceae</taxon>
        <taxon>Allomyces</taxon>
    </lineage>
</organism>
<feature type="transmembrane region" description="Helical" evidence="26">
    <location>
        <begin position="467"/>
        <end position="489"/>
    </location>
</feature>